<feature type="compositionally biased region" description="Basic and acidic residues" evidence="3">
    <location>
        <begin position="66"/>
        <end position="84"/>
    </location>
</feature>
<dbReference type="SUPFAM" id="SSF49562">
    <property type="entry name" value="C2 domain (Calcium/lipid-binding domain, CaLB)"/>
    <property type="match status" value="1"/>
</dbReference>
<keyword evidence="1" id="KW-0479">Metal-binding</keyword>
<evidence type="ECO:0000256" key="2">
    <source>
        <dbReference type="ARBA" id="ARBA00022837"/>
    </source>
</evidence>
<evidence type="ECO:0000256" key="3">
    <source>
        <dbReference type="SAM" id="MobiDB-lite"/>
    </source>
</evidence>
<dbReference type="PANTHER" id="PTHR46502">
    <property type="entry name" value="C2 DOMAIN-CONTAINING"/>
    <property type="match status" value="1"/>
</dbReference>
<dbReference type="GO" id="GO:0046872">
    <property type="term" value="F:metal ion binding"/>
    <property type="evidence" value="ECO:0007669"/>
    <property type="project" value="UniProtKB-KW"/>
</dbReference>
<evidence type="ECO:0000259" key="4">
    <source>
        <dbReference type="PROSITE" id="PS50004"/>
    </source>
</evidence>
<dbReference type="PANTHER" id="PTHR46502:SF2">
    <property type="entry name" value="16 KDA PHLOEM PROTEIN 2"/>
    <property type="match status" value="1"/>
</dbReference>
<feature type="domain" description="C2" evidence="4">
    <location>
        <begin position="22"/>
        <end position="159"/>
    </location>
</feature>
<dbReference type="PROSITE" id="PS50004">
    <property type="entry name" value="C2"/>
    <property type="match status" value="1"/>
</dbReference>
<feature type="compositionally biased region" description="Polar residues" evidence="3">
    <location>
        <begin position="1"/>
        <end position="20"/>
    </location>
</feature>
<proteinExistence type="predicted"/>
<accession>A0ABD3GS88</accession>
<gene>
    <name evidence="5" type="ORF">R1sor_023637</name>
</gene>
<dbReference type="InterPro" id="IPR035892">
    <property type="entry name" value="C2_domain_sf"/>
</dbReference>
<feature type="region of interest" description="Disordered" evidence="3">
    <location>
        <begin position="1"/>
        <end position="30"/>
    </location>
</feature>
<dbReference type="CDD" id="cd00030">
    <property type="entry name" value="C2"/>
    <property type="match status" value="1"/>
</dbReference>
<dbReference type="Gene3D" id="2.60.40.150">
    <property type="entry name" value="C2 domain"/>
    <property type="match status" value="1"/>
</dbReference>
<keyword evidence="2" id="KW-0106">Calcium</keyword>
<reference evidence="5 6" key="1">
    <citation type="submission" date="2024-09" db="EMBL/GenBank/DDBJ databases">
        <title>Chromosome-scale assembly of Riccia sorocarpa.</title>
        <authorList>
            <person name="Paukszto L."/>
        </authorList>
    </citation>
    <scope>NUCLEOTIDE SEQUENCE [LARGE SCALE GENOMIC DNA]</scope>
    <source>
        <strain evidence="5">LP-2024</strain>
        <tissue evidence="5">Aerial parts of the thallus</tissue>
    </source>
</reference>
<dbReference type="Pfam" id="PF00168">
    <property type="entry name" value="C2"/>
    <property type="match status" value="1"/>
</dbReference>
<feature type="region of interest" description="Disordered" evidence="3">
    <location>
        <begin position="66"/>
        <end position="89"/>
    </location>
</feature>
<evidence type="ECO:0000313" key="5">
    <source>
        <dbReference type="EMBL" id="KAL3680681.1"/>
    </source>
</evidence>
<dbReference type="EMBL" id="JBJQOH010000007">
    <property type="protein sequence ID" value="KAL3680681.1"/>
    <property type="molecule type" value="Genomic_DNA"/>
</dbReference>
<dbReference type="SMART" id="SM00239">
    <property type="entry name" value="C2"/>
    <property type="match status" value="1"/>
</dbReference>
<dbReference type="InterPro" id="IPR000008">
    <property type="entry name" value="C2_dom"/>
</dbReference>
<dbReference type="Proteomes" id="UP001633002">
    <property type="component" value="Unassembled WGS sequence"/>
</dbReference>
<dbReference type="AlphaFoldDB" id="A0ABD3GS88"/>
<evidence type="ECO:0000313" key="6">
    <source>
        <dbReference type="Proteomes" id="UP001633002"/>
    </source>
</evidence>
<evidence type="ECO:0000256" key="1">
    <source>
        <dbReference type="ARBA" id="ARBA00022723"/>
    </source>
</evidence>
<keyword evidence="6" id="KW-1185">Reference proteome</keyword>
<sequence>MASSPSISRTQSLDVSPESDSLTDKIEPSARKTSKVFGRGVLNVQIFKARNIKGEEAKGIGKADPYVKVKHGDHGNRVTQRSEAHSQGGSHPVWNYEFVFPLRNGGTMAHNILDIKVFNENATTQCCRGGDTCIGSLRIEKLAEYITSKDNNITEPEWYPVIYKKLNSEKDPEEEVKGEILIKFYFREVDEEIFANGYDTAPTCNVIANDQVGVDEDMDAKHSRAAGKVDAGSKLEGLNSFVGVLSSAADLGANFVPLIV</sequence>
<protein>
    <recommendedName>
        <fullName evidence="4">C2 domain-containing protein</fullName>
    </recommendedName>
</protein>
<organism evidence="5 6">
    <name type="scientific">Riccia sorocarpa</name>
    <dbReference type="NCBI Taxonomy" id="122646"/>
    <lineage>
        <taxon>Eukaryota</taxon>
        <taxon>Viridiplantae</taxon>
        <taxon>Streptophyta</taxon>
        <taxon>Embryophyta</taxon>
        <taxon>Marchantiophyta</taxon>
        <taxon>Marchantiopsida</taxon>
        <taxon>Marchantiidae</taxon>
        <taxon>Marchantiales</taxon>
        <taxon>Ricciaceae</taxon>
        <taxon>Riccia</taxon>
    </lineage>
</organism>
<name>A0ABD3GS88_9MARC</name>
<comment type="caution">
    <text evidence="5">The sequence shown here is derived from an EMBL/GenBank/DDBJ whole genome shotgun (WGS) entry which is preliminary data.</text>
</comment>